<evidence type="ECO:0000259" key="1">
    <source>
        <dbReference type="Pfam" id="PF21806"/>
    </source>
</evidence>
<accession>A0ABP7G9F5</accession>
<comment type="caution">
    <text evidence="2">The sequence shown here is derived from an EMBL/GenBank/DDBJ whole genome shotgun (WGS) entry which is preliminary data.</text>
</comment>
<reference evidence="3" key="1">
    <citation type="journal article" date="2019" name="Int. J. Syst. Evol. Microbiol.">
        <title>The Global Catalogue of Microorganisms (GCM) 10K type strain sequencing project: providing services to taxonomists for standard genome sequencing and annotation.</title>
        <authorList>
            <consortium name="The Broad Institute Genomics Platform"/>
            <consortium name="The Broad Institute Genome Sequencing Center for Infectious Disease"/>
            <person name="Wu L."/>
            <person name="Ma J."/>
        </authorList>
    </citation>
    <scope>NUCLEOTIDE SEQUENCE [LARGE SCALE GENOMIC DNA]</scope>
    <source>
        <strain evidence="3">JCM 30846</strain>
    </source>
</reference>
<evidence type="ECO:0000313" key="2">
    <source>
        <dbReference type="EMBL" id="GAA3759241.1"/>
    </source>
</evidence>
<name>A0ABP7G9F5_9ACTN</name>
<keyword evidence="3" id="KW-1185">Reference proteome</keyword>
<proteinExistence type="predicted"/>
<evidence type="ECO:0000313" key="3">
    <source>
        <dbReference type="Proteomes" id="UP001499884"/>
    </source>
</evidence>
<dbReference type="RefSeq" id="WP_345655009.1">
    <property type="nucleotide sequence ID" value="NZ_BAABEP010000080.1"/>
</dbReference>
<dbReference type="Proteomes" id="UP001499884">
    <property type="component" value="Unassembled WGS sequence"/>
</dbReference>
<feature type="domain" description="DUF6879" evidence="1">
    <location>
        <begin position="12"/>
        <end position="180"/>
    </location>
</feature>
<dbReference type="EMBL" id="BAABEP010000080">
    <property type="protein sequence ID" value="GAA3759241.1"/>
    <property type="molecule type" value="Genomic_DNA"/>
</dbReference>
<gene>
    <name evidence="2" type="ORF">GCM10023082_62150</name>
</gene>
<dbReference type="InterPro" id="IPR049244">
    <property type="entry name" value="DUF6879"/>
</dbReference>
<dbReference type="Pfam" id="PF21806">
    <property type="entry name" value="DUF6879"/>
    <property type="match status" value="1"/>
</dbReference>
<sequence>MPLNAQQLNTATFAELLADTHRTAVHLEMRDLYAVGDEADDYANFLATGAANLDPGRSFWPQWMPLVQGAVARGVVMRRARIVSEPVTDYIRYEHAITPLNLQAGEDVRWLPRRRASDIALPGNDFWLLDDRLVQFHHFTGTGDWARDGKERTTDPAAVALCRAAFETVWERGVPHEKYTVQNH</sequence>
<protein>
    <recommendedName>
        <fullName evidence="1">DUF6879 domain-containing protein</fullName>
    </recommendedName>
</protein>
<organism evidence="2 3">
    <name type="scientific">Streptomyces tremellae</name>
    <dbReference type="NCBI Taxonomy" id="1124239"/>
    <lineage>
        <taxon>Bacteria</taxon>
        <taxon>Bacillati</taxon>
        <taxon>Actinomycetota</taxon>
        <taxon>Actinomycetes</taxon>
        <taxon>Kitasatosporales</taxon>
        <taxon>Streptomycetaceae</taxon>
        <taxon>Streptomyces</taxon>
    </lineage>
</organism>